<proteinExistence type="inferred from homology"/>
<dbReference type="InterPro" id="IPR003362">
    <property type="entry name" value="Bact_transf"/>
</dbReference>
<dbReference type="Proteomes" id="UP000604481">
    <property type="component" value="Unassembled WGS sequence"/>
</dbReference>
<comment type="similarity">
    <text evidence="1">Belongs to the bacterial sugar transferase family.</text>
</comment>
<dbReference type="Pfam" id="PF02397">
    <property type="entry name" value="Bac_transf"/>
    <property type="match status" value="1"/>
</dbReference>
<name>A0A8J7FHI1_9NEIS</name>
<dbReference type="PANTHER" id="PTHR30576">
    <property type="entry name" value="COLANIC BIOSYNTHESIS UDP-GLUCOSE LIPID CARRIER TRANSFERASE"/>
    <property type="match status" value="1"/>
</dbReference>
<organism evidence="4 5">
    <name type="scientific">Chitinilyticum piscinae</name>
    <dbReference type="NCBI Taxonomy" id="2866724"/>
    <lineage>
        <taxon>Bacteria</taxon>
        <taxon>Pseudomonadati</taxon>
        <taxon>Pseudomonadota</taxon>
        <taxon>Betaproteobacteria</taxon>
        <taxon>Neisseriales</taxon>
        <taxon>Chitinibacteraceae</taxon>
        <taxon>Chitinilyticum</taxon>
    </lineage>
</organism>
<dbReference type="PANTHER" id="PTHR30576:SF10">
    <property type="entry name" value="SLL5057 PROTEIN"/>
    <property type="match status" value="1"/>
</dbReference>
<evidence type="ECO:0000259" key="3">
    <source>
        <dbReference type="Pfam" id="PF02397"/>
    </source>
</evidence>
<keyword evidence="2" id="KW-1133">Transmembrane helix</keyword>
<accession>A0A8J7FHI1</accession>
<keyword evidence="2" id="KW-0812">Transmembrane</keyword>
<evidence type="ECO:0000313" key="5">
    <source>
        <dbReference type="Proteomes" id="UP000604481"/>
    </source>
</evidence>
<keyword evidence="5" id="KW-1185">Reference proteome</keyword>
<evidence type="ECO:0000313" key="4">
    <source>
        <dbReference type="EMBL" id="MBE9609543.1"/>
    </source>
</evidence>
<gene>
    <name evidence="4" type="ORF">INR99_09275</name>
</gene>
<evidence type="ECO:0000256" key="1">
    <source>
        <dbReference type="ARBA" id="ARBA00006464"/>
    </source>
</evidence>
<reference evidence="4 5" key="1">
    <citation type="submission" date="2020-10" db="EMBL/GenBank/DDBJ databases">
        <title>The genome sequence of Chitinilyticum litopenaei 4Y14.</title>
        <authorList>
            <person name="Liu Y."/>
        </authorList>
    </citation>
    <scope>NUCLEOTIDE SEQUENCE [LARGE SCALE GENOMIC DNA]</scope>
    <source>
        <strain evidence="4 5">4Y14</strain>
    </source>
</reference>
<dbReference type="EMBL" id="JADFUA010000004">
    <property type="protein sequence ID" value="MBE9609543.1"/>
    <property type="molecule type" value="Genomic_DNA"/>
</dbReference>
<dbReference type="GO" id="GO:0016780">
    <property type="term" value="F:phosphotransferase activity, for other substituted phosphate groups"/>
    <property type="evidence" value="ECO:0007669"/>
    <property type="project" value="TreeGrafter"/>
</dbReference>
<dbReference type="AlphaFoldDB" id="A0A8J7FHI1"/>
<feature type="domain" description="Bacterial sugar transferase" evidence="3">
    <location>
        <begin position="46"/>
        <end position="231"/>
    </location>
</feature>
<keyword evidence="4" id="KW-0808">Transferase</keyword>
<sequence length="237" mass="27404">MNARVDLAELRRLERYYSQPWRRRVRVAFLRTELSLRRKGAALVRRGWDCTAALSALLLFWPLWLALALAIRMGDGGPILYWQQRVGYRGRVFAFPKFRSMVMNAETLQGKLANQHADARTFKQRHDPRITRIGAFMRRFSLDEIPQLWCVLRGDMTLVGPRPPLPKEVARYGLDARQRLEITPGLTCLWQVGGRSELDFEQQLALDLQYIRERSLTLDVLILLRTVPAVLGGRGAY</sequence>
<comment type="caution">
    <text evidence="4">The sequence shown here is derived from an EMBL/GenBank/DDBJ whole genome shotgun (WGS) entry which is preliminary data.</text>
</comment>
<protein>
    <submittedName>
        <fullName evidence="4">Sugar transferase</fullName>
    </submittedName>
</protein>
<keyword evidence="2" id="KW-0472">Membrane</keyword>
<feature type="transmembrane region" description="Helical" evidence="2">
    <location>
        <begin position="52"/>
        <end position="71"/>
    </location>
</feature>
<dbReference type="RefSeq" id="WP_194116064.1">
    <property type="nucleotide sequence ID" value="NZ_JADFUA010000004.1"/>
</dbReference>
<evidence type="ECO:0000256" key="2">
    <source>
        <dbReference type="SAM" id="Phobius"/>
    </source>
</evidence>